<accession>A0AAW1Q1X6</accession>
<dbReference type="EMBL" id="JALJOS010000081">
    <property type="protein sequence ID" value="KAK9816288.1"/>
    <property type="molecule type" value="Genomic_DNA"/>
</dbReference>
<reference evidence="1 2" key="1">
    <citation type="journal article" date="2024" name="Nat. Commun.">
        <title>Phylogenomics reveals the evolutionary origins of lichenization in chlorophyte algae.</title>
        <authorList>
            <person name="Puginier C."/>
            <person name="Libourel C."/>
            <person name="Otte J."/>
            <person name="Skaloud P."/>
            <person name="Haon M."/>
            <person name="Grisel S."/>
            <person name="Petersen M."/>
            <person name="Berrin J.G."/>
            <person name="Delaux P.M."/>
            <person name="Dal Grande F."/>
            <person name="Keller J."/>
        </authorList>
    </citation>
    <scope>NUCLEOTIDE SEQUENCE [LARGE SCALE GENOMIC DNA]</scope>
    <source>
        <strain evidence="1 2">SAG 2145</strain>
    </source>
</reference>
<protein>
    <submittedName>
        <fullName evidence="1">Uncharacterized protein</fullName>
    </submittedName>
</protein>
<keyword evidence="2" id="KW-1185">Reference proteome</keyword>
<dbReference type="AlphaFoldDB" id="A0AAW1Q1X6"/>
<dbReference type="Proteomes" id="UP001438707">
    <property type="component" value="Unassembled WGS sequence"/>
</dbReference>
<gene>
    <name evidence="1" type="ORF">WJX74_007887</name>
</gene>
<name>A0AAW1Q1X6_9CHLO</name>
<evidence type="ECO:0000313" key="2">
    <source>
        <dbReference type="Proteomes" id="UP001438707"/>
    </source>
</evidence>
<sequence>MFQEAVYRPANWTSLTVELEELGDELFTSSTRLGRMILEAVRELRTNFQDEIWGPFPNLLFVQTGLISETIQRQCPSLQTLHFLDMDMDMDDRIAQPWPSLTALISVDHCFEPSSYAFFSQCNNLKILEGAGDLPLVSRFPQLEVLIWNGEEGEVLDFAATYAAMGRPLKGSYLKGSIAYGWPWRDVSTNQPCEKLKFEEVLPDESWHPRLPTL</sequence>
<comment type="caution">
    <text evidence="1">The sequence shown here is derived from an EMBL/GenBank/DDBJ whole genome shotgun (WGS) entry which is preliminary data.</text>
</comment>
<evidence type="ECO:0000313" key="1">
    <source>
        <dbReference type="EMBL" id="KAK9816288.1"/>
    </source>
</evidence>
<proteinExistence type="predicted"/>
<organism evidence="1 2">
    <name type="scientific">Apatococcus lobatus</name>
    <dbReference type="NCBI Taxonomy" id="904363"/>
    <lineage>
        <taxon>Eukaryota</taxon>
        <taxon>Viridiplantae</taxon>
        <taxon>Chlorophyta</taxon>
        <taxon>core chlorophytes</taxon>
        <taxon>Trebouxiophyceae</taxon>
        <taxon>Chlorellales</taxon>
        <taxon>Chlorellaceae</taxon>
        <taxon>Apatococcus</taxon>
    </lineage>
</organism>